<comment type="caution">
    <text evidence="3">The sequence shown here is derived from an EMBL/GenBank/DDBJ whole genome shotgun (WGS) entry which is preliminary data.</text>
</comment>
<feature type="compositionally biased region" description="Polar residues" evidence="1">
    <location>
        <begin position="653"/>
        <end position="680"/>
    </location>
</feature>
<dbReference type="PANTHER" id="PTHR39601">
    <property type="entry name" value="CHORIOGENIN HMINOR"/>
    <property type="match status" value="1"/>
</dbReference>
<feature type="region of interest" description="Disordered" evidence="1">
    <location>
        <begin position="644"/>
        <end position="706"/>
    </location>
</feature>
<dbReference type="EMBL" id="JAGPYM010000002">
    <property type="protein sequence ID" value="KAH6898251.1"/>
    <property type="molecule type" value="Genomic_DNA"/>
</dbReference>
<evidence type="ECO:0000313" key="4">
    <source>
        <dbReference type="Proteomes" id="UP000777438"/>
    </source>
</evidence>
<dbReference type="Pfam" id="PF26013">
    <property type="entry name" value="DUF8004"/>
    <property type="match status" value="1"/>
</dbReference>
<dbReference type="PANTHER" id="PTHR39601:SF1">
    <property type="entry name" value="CHORIOGENIN HMINOR"/>
    <property type="match status" value="1"/>
</dbReference>
<dbReference type="AlphaFoldDB" id="A0A9P9AVI6"/>
<feature type="compositionally biased region" description="Low complexity" evidence="1">
    <location>
        <begin position="569"/>
        <end position="588"/>
    </location>
</feature>
<reference evidence="3 4" key="1">
    <citation type="journal article" date="2021" name="Nat. Commun.">
        <title>Genetic determinants of endophytism in the Arabidopsis root mycobiome.</title>
        <authorList>
            <person name="Mesny F."/>
            <person name="Miyauchi S."/>
            <person name="Thiergart T."/>
            <person name="Pickel B."/>
            <person name="Atanasova L."/>
            <person name="Karlsson M."/>
            <person name="Huettel B."/>
            <person name="Barry K.W."/>
            <person name="Haridas S."/>
            <person name="Chen C."/>
            <person name="Bauer D."/>
            <person name="Andreopoulos W."/>
            <person name="Pangilinan J."/>
            <person name="LaButti K."/>
            <person name="Riley R."/>
            <person name="Lipzen A."/>
            <person name="Clum A."/>
            <person name="Drula E."/>
            <person name="Henrissat B."/>
            <person name="Kohler A."/>
            <person name="Grigoriev I.V."/>
            <person name="Martin F.M."/>
            <person name="Hacquard S."/>
        </authorList>
    </citation>
    <scope>NUCLEOTIDE SEQUENCE [LARGE SCALE GENOMIC DNA]</scope>
    <source>
        <strain evidence="3 4">MPI-CAGE-CH-0241</strain>
    </source>
</reference>
<dbReference type="InterPro" id="IPR058317">
    <property type="entry name" value="DUF8004"/>
</dbReference>
<feature type="domain" description="DUF8004" evidence="2">
    <location>
        <begin position="179"/>
        <end position="269"/>
    </location>
</feature>
<feature type="region of interest" description="Disordered" evidence="1">
    <location>
        <begin position="728"/>
        <end position="762"/>
    </location>
</feature>
<feature type="compositionally biased region" description="Polar residues" evidence="1">
    <location>
        <begin position="598"/>
        <end position="610"/>
    </location>
</feature>
<sequence>MAAPRGNSRMRRFGEFMDARVTSHPTIKRWDGAARTCEDWDHLRRDPELWFRTGDCFVHLYGKGESRRGPSFKVPFSSLIEAKCYPLIERFIVWEDTPTPTRPELAQWTPRNASQRIELYIPAPSDYDRSQAYQYHVATRNFFAWVFRRSMVGESLGSAVVALLHSMHQFRSDVDDNVADMMEYFDEEGYLDMANQPNHALAMLYLAELFQMSELYTKAFVHCVGMSEQLVSSTEYEFITPESLNVIRRARTEMETKLAQCSSMLKTFLDEELSEAHLSVGDGARAHLERFRSFLLSFYTTKLGYYPPRDDFYDTNLLWSMREDFEALYDLLVDDRYTSAQTIPSYGGICAIQLVHSFDMRHDYTTLKHPMPRIPQLSETPRRLSWLPGRDRMRSDRRATAHASLVKASNIMKPGVAQNALVRAYRRFEEEAMIFPNKVDKQEKVSIADARKVRWIMVYGVYQVLLSATEIPVGVQQDIEEANYSLSVSTEHIPPWKTTHDMESMLRRQTQLFTKDSHFMLFDDSKIEESPTGIEIKPDIDYFALTHKEPPPAMKRPSSVLVLPERRASLPSRSNSLSRALSRSSTLRRSMRVFKTKTAPSSPPQTSSGQARPAYHEIVVHGYGNGTNDVNFAMKEKYIDKATWPERSDSDASKTSGSTPISMATTEGTVESQFSGTTPISFYAEDLLPEPAPERKKSTRQRGREVVSMITRSVSGRSSKRRPLSAMFPDMADVPDVPDIPKQHTDTYEDAVDQQSPPPQRTNSFILRHPLPPLPRSLTLTRSSLVLPDLRRKTLPNRRMSMPVKAVEQRQRKRAMTADEYEEPYIMAEDNYWRNMQTFMNPDATPREVLDHDGMPAWEQYADLGGLTDLSQSKRPLTTK</sequence>
<proteinExistence type="predicted"/>
<name>A0A9P9AVI6_9HYPO</name>
<gene>
    <name evidence="3" type="ORF">B0T10DRAFT_102370</name>
</gene>
<evidence type="ECO:0000313" key="3">
    <source>
        <dbReference type="EMBL" id="KAH6898251.1"/>
    </source>
</evidence>
<dbReference type="Proteomes" id="UP000777438">
    <property type="component" value="Unassembled WGS sequence"/>
</dbReference>
<evidence type="ECO:0000259" key="2">
    <source>
        <dbReference type="Pfam" id="PF26013"/>
    </source>
</evidence>
<keyword evidence="4" id="KW-1185">Reference proteome</keyword>
<protein>
    <recommendedName>
        <fullName evidence="2">DUF8004 domain-containing protein</fullName>
    </recommendedName>
</protein>
<organism evidence="3 4">
    <name type="scientific">Thelonectria olida</name>
    <dbReference type="NCBI Taxonomy" id="1576542"/>
    <lineage>
        <taxon>Eukaryota</taxon>
        <taxon>Fungi</taxon>
        <taxon>Dikarya</taxon>
        <taxon>Ascomycota</taxon>
        <taxon>Pezizomycotina</taxon>
        <taxon>Sordariomycetes</taxon>
        <taxon>Hypocreomycetidae</taxon>
        <taxon>Hypocreales</taxon>
        <taxon>Nectriaceae</taxon>
        <taxon>Thelonectria</taxon>
    </lineage>
</organism>
<accession>A0A9P9AVI6</accession>
<dbReference type="OrthoDB" id="4114825at2759"/>
<feature type="region of interest" description="Disordered" evidence="1">
    <location>
        <begin position="568"/>
        <end position="612"/>
    </location>
</feature>
<evidence type="ECO:0000256" key="1">
    <source>
        <dbReference type="SAM" id="MobiDB-lite"/>
    </source>
</evidence>